<organism evidence="16 17">
    <name type="scientific">Sphagnum troendelagicum</name>
    <dbReference type="NCBI Taxonomy" id="128251"/>
    <lineage>
        <taxon>Eukaryota</taxon>
        <taxon>Viridiplantae</taxon>
        <taxon>Streptophyta</taxon>
        <taxon>Embryophyta</taxon>
        <taxon>Bryophyta</taxon>
        <taxon>Sphagnophytina</taxon>
        <taxon>Sphagnopsida</taxon>
        <taxon>Sphagnales</taxon>
        <taxon>Sphagnaceae</taxon>
        <taxon>Sphagnum</taxon>
    </lineage>
</organism>
<dbReference type="CDD" id="cd14066">
    <property type="entry name" value="STKc_IRAK"/>
    <property type="match status" value="1"/>
</dbReference>
<keyword evidence="11 14" id="KW-1133">Transmembrane helix</keyword>
<dbReference type="PROSITE" id="PS00108">
    <property type="entry name" value="PROTEIN_KINASE_ST"/>
    <property type="match status" value="1"/>
</dbReference>
<evidence type="ECO:0000256" key="14">
    <source>
        <dbReference type="SAM" id="Phobius"/>
    </source>
</evidence>
<keyword evidence="12 14" id="KW-0472">Membrane</keyword>
<dbReference type="InterPro" id="IPR001220">
    <property type="entry name" value="Legume_lectin_dom"/>
</dbReference>
<dbReference type="EMBL" id="OZ019893">
    <property type="protein sequence ID" value="CAK9192109.1"/>
    <property type="molecule type" value="Genomic_DNA"/>
</dbReference>
<evidence type="ECO:0000256" key="3">
    <source>
        <dbReference type="ARBA" id="ARBA00010217"/>
    </source>
</evidence>
<keyword evidence="10 13" id="KW-0067">ATP-binding</keyword>
<sequence length="676" mass="75945">MFSLKGFLQYCIVTRLLVILFVNPSSFVLHAQPSSFTFVNFNSSYRDQIILLDDAVQWESKYILLDSVSTAFGEGREYSCGKLLYKEKVQMLHPSTGAVASFKTSFTFTIFPPFGDSSRVAGDGFAFTFMEDNHTEGASGGSMCVISYGPQGQIANTFFAVEFDTFANYWYDDPSDSHIGVNVNSFTSLTTYNLCNLIGNHTDKSCRYFINANTKFTAWIEYDGTTEWLDIWVANGSISSGIVKPKKPVIHCNLNQSNSLFKALSHEYMYVGFSGSVGLYTEINQIESWSFATSGLPLPSYIALSESISKSNYLKNLVAIIVAICVGGVAIFLLVVKCFALYHQRQHRNWNLMMDNGSDLGYIGFQRFTYKELCIATKDFSEAQLLGSGGYGSVYKGFLQETGSLVAVKRITRESRKGESDFIAELSVISQIRHRNLVQLQGWCQEKENLLLVYEYMSNNSLDKWLFETPGSLDVQSPHVLRWEVRYNIVTGVAAAVHYLHEEWEQCIIHRDIKASNVLLDAQFQAHLGDFGLARFTDHDKSARTTMLAGTLGYLAPELQHTGKATKSTDVYSFGILALEIACGRCALSEIDSQSQLVLLDYVWREHKNKSIFNVVDPRLEMNFVEDQMLCVLHVGLLCCHPVPLVRPSMRLVYQYLKGDKSVPSPPEFEPMAVSY</sequence>
<feature type="domain" description="Protein kinase" evidence="15">
    <location>
        <begin position="380"/>
        <end position="676"/>
    </location>
</feature>
<dbReference type="Gene3D" id="2.60.120.200">
    <property type="match status" value="1"/>
</dbReference>
<evidence type="ECO:0000256" key="6">
    <source>
        <dbReference type="ARBA" id="ARBA00022729"/>
    </source>
</evidence>
<feature type="binding site" evidence="13">
    <location>
        <position position="409"/>
    </location>
    <ligand>
        <name>ATP</name>
        <dbReference type="ChEBI" id="CHEBI:30616"/>
    </ligand>
</feature>
<dbReference type="InterPro" id="IPR017441">
    <property type="entry name" value="Protein_kinase_ATP_BS"/>
</dbReference>
<keyword evidence="4" id="KW-0808">Transferase</keyword>
<evidence type="ECO:0000256" key="9">
    <source>
        <dbReference type="ARBA" id="ARBA00022777"/>
    </source>
</evidence>
<dbReference type="CDD" id="cd06899">
    <property type="entry name" value="lectin_legume_LecRK_Arcelin_ConA"/>
    <property type="match status" value="1"/>
</dbReference>
<comment type="subcellular location">
    <subcellularLocation>
        <location evidence="1">Membrane</location>
        <topology evidence="1">Single-pass type I membrane protein</topology>
    </subcellularLocation>
</comment>
<evidence type="ECO:0000256" key="11">
    <source>
        <dbReference type="ARBA" id="ARBA00022989"/>
    </source>
</evidence>
<keyword evidence="9" id="KW-0418">Kinase</keyword>
<dbReference type="Pfam" id="PF00069">
    <property type="entry name" value="Pkinase"/>
    <property type="match status" value="1"/>
</dbReference>
<protein>
    <recommendedName>
        <fullName evidence="15">Protein kinase domain-containing protein</fullName>
    </recommendedName>
</protein>
<keyword evidence="5 14" id="KW-0812">Transmembrane</keyword>
<dbReference type="InterPro" id="IPR011009">
    <property type="entry name" value="Kinase-like_dom_sf"/>
</dbReference>
<dbReference type="PROSITE" id="PS00107">
    <property type="entry name" value="PROTEIN_KINASE_ATP"/>
    <property type="match status" value="1"/>
</dbReference>
<dbReference type="InterPro" id="IPR050528">
    <property type="entry name" value="L-type_Lectin-RKs"/>
</dbReference>
<dbReference type="Gene3D" id="1.10.510.10">
    <property type="entry name" value="Transferase(Phosphotransferase) domain 1"/>
    <property type="match status" value="1"/>
</dbReference>
<evidence type="ECO:0000259" key="15">
    <source>
        <dbReference type="PROSITE" id="PS50011"/>
    </source>
</evidence>
<reference evidence="16 17" key="1">
    <citation type="submission" date="2024-02" db="EMBL/GenBank/DDBJ databases">
        <authorList>
            <consortium name="ELIXIR-Norway"/>
            <consortium name="Elixir Norway"/>
        </authorList>
    </citation>
    <scope>NUCLEOTIDE SEQUENCE [LARGE SCALE GENOMIC DNA]</scope>
</reference>
<evidence type="ECO:0000256" key="12">
    <source>
        <dbReference type="ARBA" id="ARBA00023136"/>
    </source>
</evidence>
<dbReference type="SUPFAM" id="SSF49899">
    <property type="entry name" value="Concanavalin A-like lectins/glucanases"/>
    <property type="match status" value="1"/>
</dbReference>
<dbReference type="PANTHER" id="PTHR27007">
    <property type="match status" value="1"/>
</dbReference>
<evidence type="ECO:0000256" key="1">
    <source>
        <dbReference type="ARBA" id="ARBA00004479"/>
    </source>
</evidence>
<dbReference type="Pfam" id="PF00139">
    <property type="entry name" value="Lectin_legB"/>
    <property type="match status" value="1"/>
</dbReference>
<keyword evidence="17" id="KW-1185">Reference proteome</keyword>
<accession>A0ABP0TC18</accession>
<comment type="similarity">
    <text evidence="2">In the N-terminal section; belongs to the leguminous lectin family.</text>
</comment>
<comment type="similarity">
    <text evidence="3">In the C-terminal section; belongs to the protein kinase superfamily. Ser/Thr protein kinase family.</text>
</comment>
<evidence type="ECO:0000256" key="5">
    <source>
        <dbReference type="ARBA" id="ARBA00022692"/>
    </source>
</evidence>
<keyword evidence="6" id="KW-0732">Signal</keyword>
<dbReference type="SMART" id="SM00220">
    <property type="entry name" value="S_TKc"/>
    <property type="match status" value="1"/>
</dbReference>
<feature type="transmembrane region" description="Helical" evidence="14">
    <location>
        <begin position="317"/>
        <end position="342"/>
    </location>
</feature>
<evidence type="ECO:0000256" key="4">
    <source>
        <dbReference type="ARBA" id="ARBA00022679"/>
    </source>
</evidence>
<dbReference type="InterPro" id="IPR008271">
    <property type="entry name" value="Ser/Thr_kinase_AS"/>
</dbReference>
<keyword evidence="8 13" id="KW-0547">Nucleotide-binding</keyword>
<dbReference type="SUPFAM" id="SSF56112">
    <property type="entry name" value="Protein kinase-like (PK-like)"/>
    <property type="match status" value="1"/>
</dbReference>
<evidence type="ECO:0000313" key="16">
    <source>
        <dbReference type="EMBL" id="CAK9192109.1"/>
    </source>
</evidence>
<gene>
    <name evidence="16" type="ORF">CSSPTR1EN2_LOCUS1726</name>
</gene>
<dbReference type="PROSITE" id="PS50011">
    <property type="entry name" value="PROTEIN_KINASE_DOM"/>
    <property type="match status" value="1"/>
</dbReference>
<evidence type="ECO:0000256" key="7">
    <source>
        <dbReference type="ARBA" id="ARBA00022734"/>
    </source>
</evidence>
<dbReference type="InterPro" id="IPR013320">
    <property type="entry name" value="ConA-like_dom_sf"/>
</dbReference>
<evidence type="ECO:0000313" key="17">
    <source>
        <dbReference type="Proteomes" id="UP001497512"/>
    </source>
</evidence>
<evidence type="ECO:0000256" key="13">
    <source>
        <dbReference type="PROSITE-ProRule" id="PRU10141"/>
    </source>
</evidence>
<name>A0ABP0TC18_9BRYO</name>
<proteinExistence type="inferred from homology"/>
<dbReference type="Gene3D" id="3.30.200.20">
    <property type="entry name" value="Phosphorylase Kinase, domain 1"/>
    <property type="match status" value="1"/>
</dbReference>
<dbReference type="Proteomes" id="UP001497512">
    <property type="component" value="Chromosome 1"/>
</dbReference>
<dbReference type="InterPro" id="IPR000719">
    <property type="entry name" value="Prot_kinase_dom"/>
</dbReference>
<evidence type="ECO:0000256" key="2">
    <source>
        <dbReference type="ARBA" id="ARBA00008536"/>
    </source>
</evidence>
<keyword evidence="7" id="KW-0430">Lectin</keyword>
<evidence type="ECO:0000256" key="10">
    <source>
        <dbReference type="ARBA" id="ARBA00022840"/>
    </source>
</evidence>
<evidence type="ECO:0000256" key="8">
    <source>
        <dbReference type="ARBA" id="ARBA00022741"/>
    </source>
</evidence>